<accession>A0A1T5FMF4</accession>
<dbReference type="EMBL" id="FUYX01000009">
    <property type="protein sequence ID" value="SKB97325.1"/>
    <property type="molecule type" value="Genomic_DNA"/>
</dbReference>
<name>A0A1T5FMF4_9HYPH</name>
<dbReference type="RefSeq" id="WP_079591791.1">
    <property type="nucleotide sequence ID" value="NZ_FUYX01000009.1"/>
</dbReference>
<reference evidence="1 2" key="1">
    <citation type="submission" date="2017-02" db="EMBL/GenBank/DDBJ databases">
        <authorList>
            <person name="Peterson S.W."/>
        </authorList>
    </citation>
    <scope>NUCLEOTIDE SEQUENCE [LARGE SCALE GENOMIC DNA]</scope>
    <source>
        <strain evidence="1 2">DSM 9653</strain>
    </source>
</reference>
<sequence length="100" mass="11097">MKPWHHGLPETKQFVVFPPLGQELAFKASKERIGAHLRQVFPGLEFELADTGLYEGASVMPMCGTVGGPTSRMFAPPSEFKIREIETVLEDFDFGRTGLS</sequence>
<dbReference type="OrthoDB" id="8453702at2"/>
<protein>
    <submittedName>
        <fullName evidence="1">Uncharacterized protein</fullName>
    </submittedName>
</protein>
<organism evidence="1 2">
    <name type="scientific">Bosea thiooxidans</name>
    <dbReference type="NCBI Taxonomy" id="53254"/>
    <lineage>
        <taxon>Bacteria</taxon>
        <taxon>Pseudomonadati</taxon>
        <taxon>Pseudomonadota</taxon>
        <taxon>Alphaproteobacteria</taxon>
        <taxon>Hyphomicrobiales</taxon>
        <taxon>Boseaceae</taxon>
        <taxon>Bosea</taxon>
    </lineage>
</organism>
<proteinExistence type="predicted"/>
<evidence type="ECO:0000313" key="1">
    <source>
        <dbReference type="EMBL" id="SKB97325.1"/>
    </source>
</evidence>
<dbReference type="AlphaFoldDB" id="A0A1T5FMF4"/>
<dbReference type="Proteomes" id="UP000190130">
    <property type="component" value="Unassembled WGS sequence"/>
</dbReference>
<gene>
    <name evidence="1" type="ORF">SAMN05660750_03358</name>
</gene>
<evidence type="ECO:0000313" key="2">
    <source>
        <dbReference type="Proteomes" id="UP000190130"/>
    </source>
</evidence>